<protein>
    <submittedName>
        <fullName evidence="2">Uncharacterized protein</fullName>
    </submittedName>
</protein>
<sequence>MPTPASLRYTCATNATTPGKSLHHTAKHASLRCTRIPNATMHPSQPDDYTALHHSSSPANDIRRHPI</sequence>
<evidence type="ECO:0000313" key="2">
    <source>
        <dbReference type="EMBL" id="KAK3890216.1"/>
    </source>
</evidence>
<gene>
    <name evidence="2" type="ORF">Pcinc_005751</name>
</gene>
<dbReference type="Proteomes" id="UP001286313">
    <property type="component" value="Unassembled WGS sequence"/>
</dbReference>
<name>A0AAE1GE29_PETCI</name>
<evidence type="ECO:0000256" key="1">
    <source>
        <dbReference type="SAM" id="MobiDB-lite"/>
    </source>
</evidence>
<feature type="region of interest" description="Disordered" evidence="1">
    <location>
        <begin position="37"/>
        <end position="67"/>
    </location>
</feature>
<organism evidence="2 3">
    <name type="scientific">Petrolisthes cinctipes</name>
    <name type="common">Flat porcelain crab</name>
    <dbReference type="NCBI Taxonomy" id="88211"/>
    <lineage>
        <taxon>Eukaryota</taxon>
        <taxon>Metazoa</taxon>
        <taxon>Ecdysozoa</taxon>
        <taxon>Arthropoda</taxon>
        <taxon>Crustacea</taxon>
        <taxon>Multicrustacea</taxon>
        <taxon>Malacostraca</taxon>
        <taxon>Eumalacostraca</taxon>
        <taxon>Eucarida</taxon>
        <taxon>Decapoda</taxon>
        <taxon>Pleocyemata</taxon>
        <taxon>Anomura</taxon>
        <taxon>Galatheoidea</taxon>
        <taxon>Porcellanidae</taxon>
        <taxon>Petrolisthes</taxon>
    </lineage>
</organism>
<evidence type="ECO:0000313" key="3">
    <source>
        <dbReference type="Proteomes" id="UP001286313"/>
    </source>
</evidence>
<proteinExistence type="predicted"/>
<accession>A0AAE1GE29</accession>
<reference evidence="2" key="1">
    <citation type="submission" date="2023-10" db="EMBL/GenBank/DDBJ databases">
        <title>Genome assemblies of two species of porcelain crab, Petrolisthes cinctipes and Petrolisthes manimaculis (Anomura: Porcellanidae).</title>
        <authorList>
            <person name="Angst P."/>
        </authorList>
    </citation>
    <scope>NUCLEOTIDE SEQUENCE</scope>
    <source>
        <strain evidence="2">PB745_01</strain>
        <tissue evidence="2">Gill</tissue>
    </source>
</reference>
<dbReference type="EMBL" id="JAWQEG010000432">
    <property type="protein sequence ID" value="KAK3890216.1"/>
    <property type="molecule type" value="Genomic_DNA"/>
</dbReference>
<dbReference type="AlphaFoldDB" id="A0AAE1GE29"/>
<keyword evidence="3" id="KW-1185">Reference proteome</keyword>
<comment type="caution">
    <text evidence="2">The sequence shown here is derived from an EMBL/GenBank/DDBJ whole genome shotgun (WGS) entry which is preliminary data.</text>
</comment>